<evidence type="ECO:0008006" key="3">
    <source>
        <dbReference type="Google" id="ProtNLM"/>
    </source>
</evidence>
<evidence type="ECO:0000313" key="1">
    <source>
        <dbReference type="EMBL" id="MFC6592425.1"/>
    </source>
</evidence>
<comment type="caution">
    <text evidence="1">The sequence shown here is derived from an EMBL/GenBank/DDBJ whole genome shotgun (WGS) entry which is preliminary data.</text>
</comment>
<name>A0ABW1YDK8_9DEIO</name>
<keyword evidence="2" id="KW-1185">Reference proteome</keyword>
<dbReference type="EMBL" id="JBHSWD010000001">
    <property type="protein sequence ID" value="MFC6592425.1"/>
    <property type="molecule type" value="Genomic_DNA"/>
</dbReference>
<protein>
    <recommendedName>
        <fullName evidence="3">IraD/Gp25-like domain-containing protein</fullName>
    </recommendedName>
</protein>
<reference evidence="2" key="1">
    <citation type="journal article" date="2019" name="Int. J. Syst. Evol. Microbiol.">
        <title>The Global Catalogue of Microorganisms (GCM) 10K type strain sequencing project: providing services to taxonomists for standard genome sequencing and annotation.</title>
        <authorList>
            <consortium name="The Broad Institute Genomics Platform"/>
            <consortium name="The Broad Institute Genome Sequencing Center for Infectious Disease"/>
            <person name="Wu L."/>
            <person name="Ma J."/>
        </authorList>
    </citation>
    <scope>NUCLEOTIDE SEQUENCE [LARGE SCALE GENOMIC DNA]</scope>
    <source>
        <strain evidence="2">CGMCC 1.15772</strain>
    </source>
</reference>
<sequence length="132" mass="14124">MNLGTDFAARPVLSGALLSGRELLLESLARRLRTRKGALFYDPTYGSYLPDCLGESYQDGGAAVAAICELDLEEDPRVFEARVRVTALGLEGVALEARLVTEDGPIDLILSAEQAGGLIKLEIQEGAPYGLE</sequence>
<accession>A0ABW1YDK8</accession>
<dbReference type="Proteomes" id="UP001596297">
    <property type="component" value="Unassembled WGS sequence"/>
</dbReference>
<proteinExistence type="predicted"/>
<dbReference type="SUPFAM" id="SSF160719">
    <property type="entry name" value="gpW/gp25-like"/>
    <property type="match status" value="1"/>
</dbReference>
<gene>
    <name evidence="1" type="ORF">ACFP81_10740</name>
</gene>
<dbReference type="Gene3D" id="3.10.450.40">
    <property type="match status" value="1"/>
</dbReference>
<dbReference type="RefSeq" id="WP_380083451.1">
    <property type="nucleotide sequence ID" value="NZ_JBHSWD010000001.1"/>
</dbReference>
<evidence type="ECO:0000313" key="2">
    <source>
        <dbReference type="Proteomes" id="UP001596297"/>
    </source>
</evidence>
<organism evidence="1 2">
    <name type="scientific">Deinococcus lacus</name>
    <dbReference type="NCBI Taxonomy" id="392561"/>
    <lineage>
        <taxon>Bacteria</taxon>
        <taxon>Thermotogati</taxon>
        <taxon>Deinococcota</taxon>
        <taxon>Deinococci</taxon>
        <taxon>Deinococcales</taxon>
        <taxon>Deinococcaceae</taxon>
        <taxon>Deinococcus</taxon>
    </lineage>
</organism>